<keyword evidence="2" id="KW-0418">Kinase</keyword>
<reference evidence="2 3" key="1">
    <citation type="submission" date="2019-03" db="EMBL/GenBank/DDBJ databases">
        <authorList>
            <person name="He R.-H."/>
        </authorList>
    </citation>
    <scope>NUCLEOTIDE SEQUENCE [LARGE SCALE GENOMIC DNA]</scope>
    <source>
        <strain evidence="3">SH 714</strain>
    </source>
</reference>
<proteinExistence type="predicted"/>
<dbReference type="Gene3D" id="3.40.50.300">
    <property type="entry name" value="P-loop containing nucleotide triphosphate hydrolases"/>
    <property type="match status" value="1"/>
</dbReference>
<gene>
    <name evidence="2" type="ORF">E3U55_10355</name>
</gene>
<evidence type="ECO:0000259" key="1">
    <source>
        <dbReference type="Pfam" id="PF00485"/>
    </source>
</evidence>
<dbReference type="Proteomes" id="UP000297975">
    <property type="component" value="Unassembled WGS sequence"/>
</dbReference>
<dbReference type="InterPro" id="IPR027417">
    <property type="entry name" value="P-loop_NTPase"/>
</dbReference>
<keyword evidence="3" id="KW-1185">Reference proteome</keyword>
<dbReference type="Pfam" id="PF00485">
    <property type="entry name" value="PRK"/>
    <property type="match status" value="1"/>
</dbReference>
<keyword evidence="2" id="KW-0808">Transferase</keyword>
<dbReference type="PRINTS" id="PR00988">
    <property type="entry name" value="URIDINKINASE"/>
</dbReference>
<evidence type="ECO:0000313" key="2">
    <source>
        <dbReference type="EMBL" id="TFB19554.1"/>
    </source>
</evidence>
<dbReference type="OrthoDB" id="2388275at2"/>
<name>A0A4Y8IJT3_9BACI</name>
<accession>A0A4Y8IJT3</accession>
<dbReference type="AlphaFoldDB" id="A0A4Y8IJT3"/>
<dbReference type="InterPro" id="IPR006083">
    <property type="entry name" value="PRK/URK"/>
</dbReference>
<dbReference type="PANTHER" id="PTHR10285">
    <property type="entry name" value="URIDINE KINASE"/>
    <property type="match status" value="1"/>
</dbReference>
<protein>
    <submittedName>
        <fullName evidence="2">Phosphoribulokinase</fullName>
    </submittedName>
</protein>
<dbReference type="RefSeq" id="WP_134340352.1">
    <property type="nucleotide sequence ID" value="NZ_SOPW01000010.1"/>
</dbReference>
<dbReference type="SUPFAM" id="SSF52540">
    <property type="entry name" value="P-loop containing nucleoside triphosphate hydrolases"/>
    <property type="match status" value="1"/>
</dbReference>
<organism evidence="2 3">
    <name type="scientific">Filobacillus milosensis</name>
    <dbReference type="NCBI Taxonomy" id="94137"/>
    <lineage>
        <taxon>Bacteria</taxon>
        <taxon>Bacillati</taxon>
        <taxon>Bacillota</taxon>
        <taxon>Bacilli</taxon>
        <taxon>Bacillales</taxon>
        <taxon>Bacillaceae</taxon>
        <taxon>Filobacillus</taxon>
    </lineage>
</organism>
<sequence>MDAIIQKVADRVRHSSKRTVIGISGHGASGKTTFAKKLSEYLNPIEVNYINTDPYIIGSSLRKYTLLDYEYENKNHRFKMTACHPVAHNAQSLERDVKMVRDGLDLYTMDTHYLKSTLITPQNKITIVEGMSVAFINPELLDLKIYLYTDGETELNRRGIRDVSERGADMDFIRQSHEERRIQYELFMHPYHKNFDVVLKNSNEGYDVEKLEMSDY</sequence>
<comment type="caution">
    <text evidence="2">The sequence shown here is derived from an EMBL/GenBank/DDBJ whole genome shotgun (WGS) entry which is preliminary data.</text>
</comment>
<evidence type="ECO:0000313" key="3">
    <source>
        <dbReference type="Proteomes" id="UP000297975"/>
    </source>
</evidence>
<dbReference type="GO" id="GO:0005524">
    <property type="term" value="F:ATP binding"/>
    <property type="evidence" value="ECO:0007669"/>
    <property type="project" value="InterPro"/>
</dbReference>
<feature type="domain" description="Phosphoribulokinase/uridine kinase" evidence="1">
    <location>
        <begin position="20"/>
        <end position="200"/>
    </location>
</feature>
<dbReference type="GO" id="GO:0016301">
    <property type="term" value="F:kinase activity"/>
    <property type="evidence" value="ECO:0007669"/>
    <property type="project" value="UniProtKB-KW"/>
</dbReference>
<dbReference type="EMBL" id="SOPW01000010">
    <property type="protein sequence ID" value="TFB19554.1"/>
    <property type="molecule type" value="Genomic_DNA"/>
</dbReference>